<evidence type="ECO:0000256" key="1">
    <source>
        <dbReference type="ARBA" id="ARBA00023015"/>
    </source>
</evidence>
<keyword evidence="2" id="KW-0238">DNA-binding</keyword>
<dbReference type="InterPro" id="IPR027417">
    <property type="entry name" value="P-loop_NTPase"/>
</dbReference>
<dbReference type="InterPro" id="IPR036388">
    <property type="entry name" value="WH-like_DNA-bd_sf"/>
</dbReference>
<evidence type="ECO:0000313" key="5">
    <source>
        <dbReference type="EMBL" id="AWT55083.1"/>
    </source>
</evidence>
<evidence type="ECO:0000256" key="2">
    <source>
        <dbReference type="ARBA" id="ARBA00023125"/>
    </source>
</evidence>
<protein>
    <submittedName>
        <fullName evidence="5">Putative transcriptional regulator</fullName>
    </submittedName>
</protein>
<feature type="domain" description="HTH luxR-type" evidence="4">
    <location>
        <begin position="826"/>
        <end position="891"/>
    </location>
</feature>
<sequence>MTERTFPLPHAPFGSNNAIRPINSVSMSRQWQLLDRPDEIDAIRSALESTDSCGVVLVGAAGVGKTTLARTVTSTLTNKVHWTACTESSRSIPLGAFAHWVGATASRDPIALLASARESLVADGDVVVGVDDAHLLDQLSATLLHQFAVDHAGHVVATVRNGEPVPDAVTSLWKDGYLQRLELQPFSKQQSIALIETVLGGTLEGLSADVMWESSGGNPLFLRNMVEGAVDAGTLTEVNGVWQFRGPTVIPSGLAELLDDRLAHAGEDVMNALKLLSLCEPLDIDAFAELAGEEAVDSAEMRGLIRIVTDAGGTLTARFAHPLFAEVVRRRVGTASARKLRGRIAKILRDRDLSTAASRIRLAQLCIESDRGADVDLLITAAKDAVFLSNLPLGEQLARAAFDHGGGLPAATLLSRALLWQGHPAQADNILARFPPDHMDEMELVQWGIPRLSILFWSMGDVPLAHQVLGELNSRVTHPILQLIIDATEAGMAVHENRITEGLAIAERVLAHPECPRQATDFAAFACGLAMPVAGRGEAFLPIASRCRAQRKTTDGMIRIMVFYGEVLALAYTGQFDLARQRAEEYAEFSSAGQFAGWAIAKIMAGAAAMHSGRFRDAISAIEQALAALNAEISLPWQLPGRLLLARAYAAVGEVVEAERVLDDAMEHSGAFMALHEPQRTLAKACVAAAKGAHRSAIDIARSAADLARSSEQHAVEAEALHHCARFGDRTVARRLQGLVDRVDGPLAQLYAQHAAAVAAADPVALDAVSSAFEQAGLMLSAADAAAQAVLLHDKAGHRRQSTESAAHALQLAGRCGGAATPAIRAAARPLPVTAREREVAALVAQGLLNREIADRLTVSVRTVEGHIYRACIKLGVADRDELARMIWTDLTPLEADPR</sequence>
<evidence type="ECO:0000256" key="3">
    <source>
        <dbReference type="ARBA" id="ARBA00023163"/>
    </source>
</evidence>
<dbReference type="Gene3D" id="1.10.10.10">
    <property type="entry name" value="Winged helix-like DNA-binding domain superfamily/Winged helix DNA-binding domain"/>
    <property type="match status" value="1"/>
</dbReference>
<dbReference type="GO" id="GO:0016887">
    <property type="term" value="F:ATP hydrolysis activity"/>
    <property type="evidence" value="ECO:0007669"/>
    <property type="project" value="InterPro"/>
</dbReference>
<dbReference type="Pfam" id="PF13191">
    <property type="entry name" value="AAA_16"/>
    <property type="match status" value="1"/>
</dbReference>
<dbReference type="Pfam" id="PF00196">
    <property type="entry name" value="GerE"/>
    <property type="match status" value="1"/>
</dbReference>
<dbReference type="GO" id="GO:0003677">
    <property type="term" value="F:DNA binding"/>
    <property type="evidence" value="ECO:0007669"/>
    <property type="project" value="UniProtKB-KW"/>
</dbReference>
<reference evidence="5 6" key="1">
    <citation type="journal article" date="2013" name="Genome Announc.">
        <title>Draft genome sequence of MKD8, a conjugal recipient Mycobacterium smegmatis strain.</title>
        <authorList>
            <person name="Gray T.A."/>
            <person name="Palumbo M.J."/>
            <person name="Derbyshire K.M."/>
        </authorList>
    </citation>
    <scope>NUCLEOTIDE SEQUENCE [LARGE SCALE GENOMIC DNA]</scope>
    <source>
        <strain evidence="5 6">MKD8</strain>
    </source>
</reference>
<dbReference type="SUPFAM" id="SSF46894">
    <property type="entry name" value="C-terminal effector domain of the bipartite response regulators"/>
    <property type="match status" value="1"/>
</dbReference>
<dbReference type="PANTHER" id="PTHR44688">
    <property type="entry name" value="DNA-BINDING TRANSCRIPTIONAL ACTIVATOR DEVR_DOSR"/>
    <property type="match status" value="1"/>
</dbReference>
<dbReference type="SUPFAM" id="SSF48452">
    <property type="entry name" value="TPR-like"/>
    <property type="match status" value="1"/>
</dbReference>
<dbReference type="Proteomes" id="UP000011200">
    <property type="component" value="Chromosome"/>
</dbReference>
<gene>
    <name evidence="5" type="ORF">D806_041180</name>
</gene>
<evidence type="ECO:0000313" key="6">
    <source>
        <dbReference type="Proteomes" id="UP000011200"/>
    </source>
</evidence>
<dbReference type="PANTHER" id="PTHR44688:SF16">
    <property type="entry name" value="DNA-BINDING TRANSCRIPTIONAL ACTIVATOR DEVR_DOSR"/>
    <property type="match status" value="1"/>
</dbReference>
<keyword evidence="3" id="KW-0804">Transcription</keyword>
<dbReference type="InterPro" id="IPR000792">
    <property type="entry name" value="Tscrpt_reg_LuxR_C"/>
</dbReference>
<organism evidence="5 6">
    <name type="scientific">Mycolicibacterium smegmatis (strain MKD8)</name>
    <name type="common">Mycobacterium smegmatis</name>
    <dbReference type="NCBI Taxonomy" id="1214915"/>
    <lineage>
        <taxon>Bacteria</taxon>
        <taxon>Bacillati</taxon>
        <taxon>Actinomycetota</taxon>
        <taxon>Actinomycetes</taxon>
        <taxon>Mycobacteriales</taxon>
        <taxon>Mycobacteriaceae</taxon>
        <taxon>Mycolicibacterium</taxon>
    </lineage>
</organism>
<evidence type="ECO:0000259" key="4">
    <source>
        <dbReference type="PROSITE" id="PS50043"/>
    </source>
</evidence>
<dbReference type="Gene3D" id="3.40.50.300">
    <property type="entry name" value="P-loop containing nucleotide triphosphate hydrolases"/>
    <property type="match status" value="1"/>
</dbReference>
<accession>A0A2U9PTL9</accession>
<dbReference type="InterPro" id="IPR011990">
    <property type="entry name" value="TPR-like_helical_dom_sf"/>
</dbReference>
<reference evidence="6" key="2">
    <citation type="submission" date="2018-03" db="EMBL/GenBank/DDBJ databases">
        <authorList>
            <person name="Derbyshire K."/>
            <person name="Gray T.A."/>
            <person name="Champion M."/>
        </authorList>
    </citation>
    <scope>NUCLEOTIDE SEQUENCE [LARGE SCALE GENOMIC DNA]</scope>
    <source>
        <strain evidence="6">MKD8</strain>
    </source>
</reference>
<dbReference type="GO" id="GO:0006355">
    <property type="term" value="P:regulation of DNA-templated transcription"/>
    <property type="evidence" value="ECO:0007669"/>
    <property type="project" value="InterPro"/>
</dbReference>
<dbReference type="InterPro" id="IPR016032">
    <property type="entry name" value="Sig_transdc_resp-reg_C-effctor"/>
</dbReference>
<dbReference type="SMART" id="SM00421">
    <property type="entry name" value="HTH_LUXR"/>
    <property type="match status" value="1"/>
</dbReference>
<dbReference type="CDD" id="cd06170">
    <property type="entry name" value="LuxR_C_like"/>
    <property type="match status" value="1"/>
</dbReference>
<dbReference type="PROSITE" id="PS00622">
    <property type="entry name" value="HTH_LUXR_1"/>
    <property type="match status" value="1"/>
</dbReference>
<dbReference type="InterPro" id="IPR041664">
    <property type="entry name" value="AAA_16"/>
</dbReference>
<name>A0A2U9PTL9_MYCSE</name>
<dbReference type="EMBL" id="CP027541">
    <property type="protein sequence ID" value="AWT55083.1"/>
    <property type="molecule type" value="Genomic_DNA"/>
</dbReference>
<dbReference type="AlphaFoldDB" id="A0A2U9PTL9"/>
<dbReference type="PROSITE" id="PS50043">
    <property type="entry name" value="HTH_LUXR_2"/>
    <property type="match status" value="1"/>
</dbReference>
<dbReference type="SUPFAM" id="SSF52540">
    <property type="entry name" value="P-loop containing nucleoside triphosphate hydrolases"/>
    <property type="match status" value="1"/>
</dbReference>
<keyword evidence="1" id="KW-0805">Transcription regulation</keyword>
<proteinExistence type="predicted"/>
<dbReference type="PRINTS" id="PR00038">
    <property type="entry name" value="HTHLUXR"/>
</dbReference>